<dbReference type="RefSeq" id="WP_308454455.1">
    <property type="nucleotide sequence ID" value="NZ_JAJEQR010000045.1"/>
</dbReference>
<reference evidence="1" key="1">
    <citation type="submission" date="2021-10" db="EMBL/GenBank/DDBJ databases">
        <title>Anaerobic single-cell dispensing facilitates the cultivation of human gut bacteria.</title>
        <authorList>
            <person name="Afrizal A."/>
        </authorList>
    </citation>
    <scope>NUCLEOTIDE SEQUENCE</scope>
    <source>
        <strain evidence="1">CLA-AA-H215</strain>
    </source>
</reference>
<gene>
    <name evidence="1" type="ORF">LKD81_13345</name>
</gene>
<organism evidence="1 2">
    <name type="scientific">Hominifimenecus microfluidus</name>
    <dbReference type="NCBI Taxonomy" id="2885348"/>
    <lineage>
        <taxon>Bacteria</taxon>
        <taxon>Bacillati</taxon>
        <taxon>Bacillota</taxon>
        <taxon>Clostridia</taxon>
        <taxon>Lachnospirales</taxon>
        <taxon>Lachnospiraceae</taxon>
        <taxon>Hominifimenecus</taxon>
    </lineage>
</organism>
<dbReference type="EMBL" id="JAJEQR010000045">
    <property type="protein sequence ID" value="MCC2231969.1"/>
    <property type="molecule type" value="Genomic_DNA"/>
</dbReference>
<keyword evidence="2" id="KW-1185">Reference proteome</keyword>
<dbReference type="AlphaFoldDB" id="A0AAE3JFA9"/>
<evidence type="ECO:0000313" key="2">
    <source>
        <dbReference type="Proteomes" id="UP001198182"/>
    </source>
</evidence>
<protein>
    <recommendedName>
        <fullName evidence="3">HNH endonuclease</fullName>
    </recommendedName>
</protein>
<comment type="caution">
    <text evidence="1">The sequence shown here is derived from an EMBL/GenBank/DDBJ whole genome shotgun (WGS) entry which is preliminary data.</text>
</comment>
<evidence type="ECO:0008006" key="3">
    <source>
        <dbReference type="Google" id="ProtNLM"/>
    </source>
</evidence>
<dbReference type="CDD" id="cd00085">
    <property type="entry name" value="HNHc"/>
    <property type="match status" value="1"/>
</dbReference>
<accession>A0AAE3JFA9</accession>
<name>A0AAE3JFA9_9FIRM</name>
<dbReference type="InterPro" id="IPR003615">
    <property type="entry name" value="HNH_nuc"/>
</dbReference>
<dbReference type="Proteomes" id="UP001198182">
    <property type="component" value="Unassembled WGS sequence"/>
</dbReference>
<sequence length="141" mass="16502">MSAGRRRSTRTRACDISPAVREIVNRRDKGCIFCLAAYELPQGYIPELFRMEIMHFVSRSTGGLGIPENLAKGCFYHHRMLDQSPKRNEMKLIFESYLRNHYPDWEESRLYFAKDEQERIRDYGKTETEGAAQVPAENLEH</sequence>
<evidence type="ECO:0000313" key="1">
    <source>
        <dbReference type="EMBL" id="MCC2231969.1"/>
    </source>
</evidence>
<proteinExistence type="predicted"/>